<keyword evidence="8" id="KW-1185">Reference proteome</keyword>
<feature type="domain" description="D-isomer specific 2-hydroxyacid dehydrogenase NAD-binding" evidence="6">
    <location>
        <begin position="111"/>
        <end position="303"/>
    </location>
</feature>
<proteinExistence type="inferred from homology"/>
<keyword evidence="3" id="KW-0520">NAD</keyword>
<evidence type="ECO:0000256" key="4">
    <source>
        <dbReference type="RuleBase" id="RU003719"/>
    </source>
</evidence>
<dbReference type="STRING" id="10195.A0A3M7RY91"/>
<evidence type="ECO:0000256" key="2">
    <source>
        <dbReference type="ARBA" id="ARBA00023002"/>
    </source>
</evidence>
<dbReference type="PANTHER" id="PTHR43026:SF1">
    <property type="entry name" value="2-HYDROXYACID DEHYDROGENASE HOMOLOG 1-RELATED"/>
    <property type="match status" value="1"/>
</dbReference>
<evidence type="ECO:0000259" key="5">
    <source>
        <dbReference type="Pfam" id="PF00389"/>
    </source>
</evidence>
<evidence type="ECO:0000259" key="6">
    <source>
        <dbReference type="Pfam" id="PF02826"/>
    </source>
</evidence>
<dbReference type="InterPro" id="IPR006140">
    <property type="entry name" value="D-isomer_DH_NAD-bd"/>
</dbReference>
<sequence>MVKIVFFDVKPYDKQYLEPLVAGLKEPVEATFLESKLNKDTVALAKDADIISLFVHDKVDKEMFDHLKCKMIACRSAGFDYVDLAECGARNIKVATVPSYSPSSIAEFAVGLSINLARNLRMAFERSKNADLSLTSKLLGFEMKGKTVGVFGTGRIGKLVCEIFRGFKMNVIAFDVYEDKEWAAQNQVEYVKTKDEVYSRSDIISLHAPLTKENVHMIDSEAVGKMKEGVLIVNTGRGGLIDTKALIAGIKSRKIGGAALDVYEKENLSFDHDWFSIEEGIMPDEDLSVLLGYPNVLVTAHQAYFTREALKEIANVSISNISEYLQKAKEQPDHSFTLKNAPRV</sequence>
<dbReference type="AlphaFoldDB" id="A0A3M7RY91"/>
<evidence type="ECO:0000313" key="7">
    <source>
        <dbReference type="EMBL" id="RNA28553.1"/>
    </source>
</evidence>
<dbReference type="InterPro" id="IPR036291">
    <property type="entry name" value="NAD(P)-bd_dom_sf"/>
</dbReference>
<evidence type="ECO:0000256" key="3">
    <source>
        <dbReference type="ARBA" id="ARBA00023027"/>
    </source>
</evidence>
<dbReference type="Pfam" id="PF00389">
    <property type="entry name" value="2-Hacid_dh"/>
    <property type="match status" value="1"/>
</dbReference>
<evidence type="ECO:0000313" key="8">
    <source>
        <dbReference type="Proteomes" id="UP000276133"/>
    </source>
</evidence>
<feature type="domain" description="D-isomer specific 2-hydroxyacid dehydrogenase catalytic" evidence="5">
    <location>
        <begin position="5"/>
        <end position="328"/>
    </location>
</feature>
<dbReference type="SUPFAM" id="SSF51735">
    <property type="entry name" value="NAD(P)-binding Rossmann-fold domains"/>
    <property type="match status" value="1"/>
</dbReference>
<comment type="similarity">
    <text evidence="1 4">Belongs to the D-isomer specific 2-hydroxyacid dehydrogenase family.</text>
</comment>
<dbReference type="InterPro" id="IPR058205">
    <property type="entry name" value="D-LDH-like"/>
</dbReference>
<dbReference type="PROSITE" id="PS00670">
    <property type="entry name" value="D_2_HYDROXYACID_DH_2"/>
    <property type="match status" value="1"/>
</dbReference>
<dbReference type="Gene3D" id="3.40.50.720">
    <property type="entry name" value="NAD(P)-binding Rossmann-like Domain"/>
    <property type="match status" value="2"/>
</dbReference>
<protein>
    <submittedName>
        <fullName evidence="7">2-hydroxyacid dehydrogenase</fullName>
    </submittedName>
</protein>
<dbReference type="SUPFAM" id="SSF52283">
    <property type="entry name" value="Formate/glycerate dehydrogenase catalytic domain-like"/>
    <property type="match status" value="1"/>
</dbReference>
<dbReference type="InterPro" id="IPR029752">
    <property type="entry name" value="D-isomer_DH_CS1"/>
</dbReference>
<organism evidence="7 8">
    <name type="scientific">Brachionus plicatilis</name>
    <name type="common">Marine rotifer</name>
    <name type="synonym">Brachionus muelleri</name>
    <dbReference type="NCBI Taxonomy" id="10195"/>
    <lineage>
        <taxon>Eukaryota</taxon>
        <taxon>Metazoa</taxon>
        <taxon>Spiralia</taxon>
        <taxon>Gnathifera</taxon>
        <taxon>Rotifera</taxon>
        <taxon>Eurotatoria</taxon>
        <taxon>Monogononta</taxon>
        <taxon>Pseudotrocha</taxon>
        <taxon>Ploima</taxon>
        <taxon>Brachionidae</taxon>
        <taxon>Brachionus</taxon>
    </lineage>
</organism>
<dbReference type="EMBL" id="REGN01002366">
    <property type="protein sequence ID" value="RNA28553.1"/>
    <property type="molecule type" value="Genomic_DNA"/>
</dbReference>
<reference evidence="7 8" key="1">
    <citation type="journal article" date="2018" name="Sci. Rep.">
        <title>Genomic signatures of local adaptation to the degree of environmental predictability in rotifers.</title>
        <authorList>
            <person name="Franch-Gras L."/>
            <person name="Hahn C."/>
            <person name="Garcia-Roger E.M."/>
            <person name="Carmona M.J."/>
            <person name="Serra M."/>
            <person name="Gomez A."/>
        </authorList>
    </citation>
    <scope>NUCLEOTIDE SEQUENCE [LARGE SCALE GENOMIC DNA]</scope>
    <source>
        <strain evidence="7">HYR1</strain>
    </source>
</reference>
<name>A0A3M7RY91_BRAPC</name>
<dbReference type="Proteomes" id="UP000276133">
    <property type="component" value="Unassembled WGS sequence"/>
</dbReference>
<dbReference type="GO" id="GO:0008720">
    <property type="term" value="F:D-lactate dehydrogenase (NAD+) activity"/>
    <property type="evidence" value="ECO:0007669"/>
    <property type="project" value="TreeGrafter"/>
</dbReference>
<dbReference type="PROSITE" id="PS00065">
    <property type="entry name" value="D_2_HYDROXYACID_DH_1"/>
    <property type="match status" value="1"/>
</dbReference>
<dbReference type="OrthoDB" id="298012at2759"/>
<dbReference type="InterPro" id="IPR006139">
    <property type="entry name" value="D-isomer_2_OHA_DH_cat_dom"/>
</dbReference>
<dbReference type="Pfam" id="PF02826">
    <property type="entry name" value="2-Hacid_dh_C"/>
    <property type="match status" value="1"/>
</dbReference>
<evidence type="ECO:0000256" key="1">
    <source>
        <dbReference type="ARBA" id="ARBA00005854"/>
    </source>
</evidence>
<keyword evidence="2 4" id="KW-0560">Oxidoreductase</keyword>
<dbReference type="PROSITE" id="PS00671">
    <property type="entry name" value="D_2_HYDROXYACID_DH_3"/>
    <property type="match status" value="1"/>
</dbReference>
<dbReference type="GO" id="GO:0051287">
    <property type="term" value="F:NAD binding"/>
    <property type="evidence" value="ECO:0007669"/>
    <property type="project" value="InterPro"/>
</dbReference>
<accession>A0A3M7RY91</accession>
<dbReference type="InterPro" id="IPR029753">
    <property type="entry name" value="D-isomer_DH_CS"/>
</dbReference>
<gene>
    <name evidence="7" type="ORF">BpHYR1_030237</name>
</gene>
<dbReference type="PANTHER" id="PTHR43026">
    <property type="entry name" value="2-HYDROXYACID DEHYDROGENASE HOMOLOG 1-RELATED"/>
    <property type="match status" value="1"/>
</dbReference>
<comment type="caution">
    <text evidence="7">The sequence shown here is derived from an EMBL/GenBank/DDBJ whole genome shotgun (WGS) entry which is preliminary data.</text>
</comment>